<dbReference type="Gene3D" id="2.40.30.70">
    <property type="entry name" value="YaeB-like"/>
    <property type="match status" value="1"/>
</dbReference>
<dbReference type="PROSITE" id="PS51668">
    <property type="entry name" value="TSAA_2"/>
    <property type="match status" value="1"/>
</dbReference>
<dbReference type="CDD" id="cd09281">
    <property type="entry name" value="UPF0066"/>
    <property type="match status" value="1"/>
</dbReference>
<evidence type="ECO:0000313" key="5">
    <source>
        <dbReference type="EMBL" id="MFC4656730.1"/>
    </source>
</evidence>
<evidence type="ECO:0000256" key="2">
    <source>
        <dbReference type="ARBA" id="ARBA00033753"/>
    </source>
</evidence>
<feature type="domain" description="TsaA-like" evidence="4">
    <location>
        <begin position="6"/>
        <end position="147"/>
    </location>
</feature>
<evidence type="ECO:0000259" key="4">
    <source>
        <dbReference type="PROSITE" id="PS51668"/>
    </source>
</evidence>
<dbReference type="InterPro" id="IPR041369">
    <property type="entry name" value="TrmO_C"/>
</dbReference>
<organism evidence="5 6">
    <name type="scientific">Rheinheimera marina</name>
    <dbReference type="NCBI Taxonomy" id="1774958"/>
    <lineage>
        <taxon>Bacteria</taxon>
        <taxon>Pseudomonadati</taxon>
        <taxon>Pseudomonadota</taxon>
        <taxon>Gammaproteobacteria</taxon>
        <taxon>Chromatiales</taxon>
        <taxon>Chromatiaceae</taxon>
        <taxon>Rheinheimera</taxon>
    </lineage>
</organism>
<feature type="region of interest" description="Disordered" evidence="3">
    <location>
        <begin position="231"/>
        <end position="253"/>
    </location>
</feature>
<evidence type="ECO:0000256" key="1">
    <source>
        <dbReference type="ARBA" id="ARBA00022691"/>
    </source>
</evidence>
<dbReference type="InterPro" id="IPR023368">
    <property type="entry name" value="UPF0066_cons_site"/>
</dbReference>
<comment type="caution">
    <text evidence="5">The sequence shown here is derived from an EMBL/GenBank/DDBJ whole genome shotgun (WGS) entry which is preliminary data.</text>
</comment>
<reference evidence="6" key="1">
    <citation type="journal article" date="2019" name="Int. J. Syst. Evol. Microbiol.">
        <title>The Global Catalogue of Microorganisms (GCM) 10K type strain sequencing project: providing services to taxonomists for standard genome sequencing and annotation.</title>
        <authorList>
            <consortium name="The Broad Institute Genomics Platform"/>
            <consortium name="The Broad Institute Genome Sequencing Center for Infectious Disease"/>
            <person name="Wu L."/>
            <person name="Ma J."/>
        </authorList>
    </citation>
    <scope>NUCLEOTIDE SEQUENCE [LARGE SCALE GENOMIC DNA]</scope>
    <source>
        <strain evidence="6">DT28</strain>
    </source>
</reference>
<dbReference type="InterPro" id="IPR036413">
    <property type="entry name" value="YaeB-like_sf"/>
</dbReference>
<dbReference type="NCBIfam" id="TIGR00104">
    <property type="entry name" value="tRNA_TsaA"/>
    <property type="match status" value="1"/>
</dbReference>
<dbReference type="InterPro" id="IPR040372">
    <property type="entry name" value="YaeB-like"/>
</dbReference>
<keyword evidence="1" id="KW-0949">S-adenosyl-L-methionine</keyword>
<dbReference type="Pfam" id="PF01980">
    <property type="entry name" value="TrmO_N"/>
    <property type="match status" value="1"/>
</dbReference>
<sequence>MPSYQLQVVGYVRSPYKQKFAIPRQPGLIAEAKAELVLEKGYDDDAMVRGIEAFSHLWLVFVFHETADKGWSPLVRPPRLGGNAKKGVFATRATFRPNPVGLSVVKLEGVLRRQGRLVLQLSGVDLLDGTPILDIKPYLPYADALPDASGGFADSAPETDMTVSFSEQADAFCQRQQQVPELRLLIEKVLKQDPRPQYKKQRSDTQSYGMTLYHFNIKWTVNGGHNHVTEISLQPDNSREPADAATEPDNTGD</sequence>
<dbReference type="PANTHER" id="PTHR12818:SF0">
    <property type="entry name" value="TRNA (ADENINE(37)-N6)-METHYLTRANSFERASE"/>
    <property type="match status" value="1"/>
</dbReference>
<dbReference type="PANTHER" id="PTHR12818">
    <property type="entry name" value="TRNA (ADENINE(37)-N6)-METHYLTRANSFERASE"/>
    <property type="match status" value="1"/>
</dbReference>
<comment type="similarity">
    <text evidence="2">Belongs to the tRNA methyltransferase O family.</text>
</comment>
<protein>
    <submittedName>
        <fullName evidence="5">tRNA (N6-threonylcarbamoyladenosine(37)-N6)-methyltransferase TrmO</fullName>
    </submittedName>
</protein>
<dbReference type="SUPFAM" id="SSF118196">
    <property type="entry name" value="YaeB-like"/>
    <property type="match status" value="1"/>
</dbReference>
<dbReference type="PROSITE" id="PS01318">
    <property type="entry name" value="TSAA_1"/>
    <property type="match status" value="1"/>
</dbReference>
<keyword evidence="6" id="KW-1185">Reference proteome</keyword>
<dbReference type="Gene3D" id="3.30.2310.10">
    <property type="entry name" value="YaeB-like"/>
    <property type="match status" value="1"/>
</dbReference>
<dbReference type="InterPro" id="IPR036414">
    <property type="entry name" value="YaeB_N_sf"/>
</dbReference>
<dbReference type="Pfam" id="PF18389">
    <property type="entry name" value="TrmO_C"/>
    <property type="match status" value="1"/>
</dbReference>
<dbReference type="Proteomes" id="UP001595962">
    <property type="component" value="Unassembled WGS sequence"/>
</dbReference>
<dbReference type="EMBL" id="JBHSGB010000017">
    <property type="protein sequence ID" value="MFC4656730.1"/>
    <property type="molecule type" value="Genomic_DNA"/>
</dbReference>
<gene>
    <name evidence="5" type="primary">tsaA</name>
    <name evidence="5" type="ORF">ACFO3I_17050</name>
</gene>
<dbReference type="RefSeq" id="WP_377336072.1">
    <property type="nucleotide sequence ID" value="NZ_JBHSGB010000017.1"/>
</dbReference>
<evidence type="ECO:0000313" key="6">
    <source>
        <dbReference type="Proteomes" id="UP001595962"/>
    </source>
</evidence>
<dbReference type="InterPro" id="IPR023370">
    <property type="entry name" value="TrmO-like_N"/>
</dbReference>
<proteinExistence type="inferred from homology"/>
<accession>A0ABV9JR33</accession>
<name>A0ABV9JR33_9GAMM</name>
<evidence type="ECO:0000256" key="3">
    <source>
        <dbReference type="SAM" id="MobiDB-lite"/>
    </source>
</evidence>